<dbReference type="Gene3D" id="3.30.420.10">
    <property type="entry name" value="Ribonuclease H-like superfamily/Ribonuclease H"/>
    <property type="match status" value="1"/>
</dbReference>
<evidence type="ECO:0000313" key="3">
    <source>
        <dbReference type="Proteomes" id="UP001454036"/>
    </source>
</evidence>
<protein>
    <recommendedName>
        <fullName evidence="1">Integrase catalytic domain-containing protein</fullName>
    </recommendedName>
</protein>
<comment type="caution">
    <text evidence="2">The sequence shown here is derived from an EMBL/GenBank/DDBJ whole genome shotgun (WGS) entry which is preliminary data.</text>
</comment>
<proteinExistence type="predicted"/>
<keyword evidence="3" id="KW-1185">Reference proteome</keyword>
<organism evidence="2 3">
    <name type="scientific">Lithospermum erythrorhizon</name>
    <name type="common">Purple gromwell</name>
    <name type="synonym">Lithospermum officinale var. erythrorhizon</name>
    <dbReference type="NCBI Taxonomy" id="34254"/>
    <lineage>
        <taxon>Eukaryota</taxon>
        <taxon>Viridiplantae</taxon>
        <taxon>Streptophyta</taxon>
        <taxon>Embryophyta</taxon>
        <taxon>Tracheophyta</taxon>
        <taxon>Spermatophyta</taxon>
        <taxon>Magnoliopsida</taxon>
        <taxon>eudicotyledons</taxon>
        <taxon>Gunneridae</taxon>
        <taxon>Pentapetalae</taxon>
        <taxon>asterids</taxon>
        <taxon>lamiids</taxon>
        <taxon>Boraginales</taxon>
        <taxon>Boraginaceae</taxon>
        <taxon>Boraginoideae</taxon>
        <taxon>Lithospermeae</taxon>
        <taxon>Lithospermum</taxon>
    </lineage>
</organism>
<accession>A0AAV3PN84</accession>
<gene>
    <name evidence="2" type="ORF">LIER_11392</name>
</gene>
<dbReference type="PANTHER" id="PTHR42648">
    <property type="entry name" value="TRANSPOSASE, PUTATIVE-RELATED"/>
    <property type="match status" value="1"/>
</dbReference>
<dbReference type="GO" id="GO:0015074">
    <property type="term" value="P:DNA integration"/>
    <property type="evidence" value="ECO:0007669"/>
    <property type="project" value="InterPro"/>
</dbReference>
<dbReference type="EMBL" id="BAABME010002109">
    <property type="protein sequence ID" value="GAA0153069.1"/>
    <property type="molecule type" value="Genomic_DNA"/>
</dbReference>
<feature type="domain" description="Integrase catalytic" evidence="1">
    <location>
        <begin position="28"/>
        <end position="135"/>
    </location>
</feature>
<dbReference type="GO" id="GO:0003676">
    <property type="term" value="F:nucleic acid binding"/>
    <property type="evidence" value="ECO:0007669"/>
    <property type="project" value="InterPro"/>
</dbReference>
<dbReference type="InterPro" id="IPR012337">
    <property type="entry name" value="RNaseH-like_sf"/>
</dbReference>
<dbReference type="SUPFAM" id="SSF53098">
    <property type="entry name" value="Ribonuclease H-like"/>
    <property type="match status" value="1"/>
</dbReference>
<name>A0AAV3PN84_LITER</name>
<sequence length="135" mass="15837">MSIKENTCGECQVGKQTKVSHQLLQQVVTTRILELLHMDLMGPMQVESVGGKKYVYVCVDDYSRYTWVEFLRDKSDAFEVFQQLAAQLQREKDLTIIRIRKFCNREGIRHEFSAPITPQQNRIVERKNRTIQEMA</sequence>
<dbReference type="InterPro" id="IPR001584">
    <property type="entry name" value="Integrase_cat-core"/>
</dbReference>
<dbReference type="Proteomes" id="UP001454036">
    <property type="component" value="Unassembled WGS sequence"/>
</dbReference>
<dbReference type="Pfam" id="PF00665">
    <property type="entry name" value="rve"/>
    <property type="match status" value="1"/>
</dbReference>
<dbReference type="PROSITE" id="PS50994">
    <property type="entry name" value="INTEGRASE"/>
    <property type="match status" value="1"/>
</dbReference>
<dbReference type="InterPro" id="IPR036397">
    <property type="entry name" value="RNaseH_sf"/>
</dbReference>
<reference evidence="2 3" key="1">
    <citation type="submission" date="2024-01" db="EMBL/GenBank/DDBJ databases">
        <title>The complete chloroplast genome sequence of Lithospermum erythrorhizon: insights into the phylogenetic relationship among Boraginaceae species and the maternal lineages of purple gromwells.</title>
        <authorList>
            <person name="Okada T."/>
            <person name="Watanabe K."/>
        </authorList>
    </citation>
    <scope>NUCLEOTIDE SEQUENCE [LARGE SCALE GENOMIC DNA]</scope>
</reference>
<evidence type="ECO:0000313" key="2">
    <source>
        <dbReference type="EMBL" id="GAA0153069.1"/>
    </source>
</evidence>
<dbReference type="PANTHER" id="PTHR42648:SF21">
    <property type="entry name" value="CYSTEINE-RICH RLK (RECEPTOR-LIKE PROTEIN KINASE) 8"/>
    <property type="match status" value="1"/>
</dbReference>
<evidence type="ECO:0000259" key="1">
    <source>
        <dbReference type="PROSITE" id="PS50994"/>
    </source>
</evidence>
<dbReference type="InterPro" id="IPR039537">
    <property type="entry name" value="Retrotran_Ty1/copia-like"/>
</dbReference>
<dbReference type="AlphaFoldDB" id="A0AAV3PN84"/>